<reference evidence="2" key="1">
    <citation type="submission" date="2019-11" db="EMBL/GenBank/DDBJ databases">
        <title>Bipolaris sorokiniana Genome sequencing.</title>
        <authorList>
            <person name="Wang H."/>
        </authorList>
    </citation>
    <scope>NUCLEOTIDE SEQUENCE</scope>
</reference>
<dbReference type="InterPro" id="IPR000719">
    <property type="entry name" value="Prot_kinase_dom"/>
</dbReference>
<dbReference type="SMART" id="SM00220">
    <property type="entry name" value="S_TKc"/>
    <property type="match status" value="1"/>
</dbReference>
<organism evidence="2 3">
    <name type="scientific">Cochliobolus sativus</name>
    <name type="common">Common root rot and spot blotch fungus</name>
    <name type="synonym">Bipolaris sorokiniana</name>
    <dbReference type="NCBI Taxonomy" id="45130"/>
    <lineage>
        <taxon>Eukaryota</taxon>
        <taxon>Fungi</taxon>
        <taxon>Dikarya</taxon>
        <taxon>Ascomycota</taxon>
        <taxon>Pezizomycotina</taxon>
        <taxon>Dothideomycetes</taxon>
        <taxon>Pleosporomycetidae</taxon>
        <taxon>Pleosporales</taxon>
        <taxon>Pleosporineae</taxon>
        <taxon>Pleosporaceae</taxon>
        <taxon>Bipolaris</taxon>
    </lineage>
</organism>
<dbReference type="GO" id="GO:0005524">
    <property type="term" value="F:ATP binding"/>
    <property type="evidence" value="ECO:0007669"/>
    <property type="project" value="InterPro"/>
</dbReference>
<dbReference type="PANTHER" id="PTHR44167:SF24">
    <property type="entry name" value="SERINE_THREONINE-PROTEIN KINASE CHK2"/>
    <property type="match status" value="1"/>
</dbReference>
<proteinExistence type="predicted"/>
<dbReference type="Proteomes" id="UP000624244">
    <property type="component" value="Unassembled WGS sequence"/>
</dbReference>
<dbReference type="InterPro" id="IPR011009">
    <property type="entry name" value="Kinase-like_dom_sf"/>
</dbReference>
<dbReference type="AlphaFoldDB" id="A0A8H5ZG32"/>
<dbReference type="EMBL" id="WNKQ01000013">
    <property type="protein sequence ID" value="KAF5847579.1"/>
    <property type="molecule type" value="Genomic_DNA"/>
</dbReference>
<feature type="domain" description="Protein kinase" evidence="1">
    <location>
        <begin position="1"/>
        <end position="320"/>
    </location>
</feature>
<dbReference type="Pfam" id="PF00069">
    <property type="entry name" value="Pkinase"/>
    <property type="match status" value="1"/>
</dbReference>
<gene>
    <name evidence="2" type="ORF">GGP41_000244</name>
</gene>
<evidence type="ECO:0000259" key="1">
    <source>
        <dbReference type="PROSITE" id="PS50011"/>
    </source>
</evidence>
<comment type="caution">
    <text evidence="2">The sequence shown here is derived from an EMBL/GenBank/DDBJ whole genome shotgun (WGS) entry which is preliminary data.</text>
</comment>
<dbReference type="PROSITE" id="PS50011">
    <property type="entry name" value="PROTEIN_KINASE_DOM"/>
    <property type="match status" value="1"/>
</dbReference>
<accession>A0A8H5ZG32</accession>
<dbReference type="Gene3D" id="1.10.510.10">
    <property type="entry name" value="Transferase(Phosphotransferase) domain 1"/>
    <property type="match status" value="1"/>
</dbReference>
<evidence type="ECO:0000313" key="2">
    <source>
        <dbReference type="EMBL" id="KAF5847579.1"/>
    </source>
</evidence>
<dbReference type="PANTHER" id="PTHR44167">
    <property type="entry name" value="OVARIAN-SPECIFIC SERINE/THREONINE-PROTEIN KINASE LOK-RELATED"/>
    <property type="match status" value="1"/>
</dbReference>
<dbReference type="SUPFAM" id="SSF56112">
    <property type="entry name" value="Protein kinase-like (PK-like)"/>
    <property type="match status" value="1"/>
</dbReference>
<dbReference type="GO" id="GO:0004672">
    <property type="term" value="F:protein kinase activity"/>
    <property type="evidence" value="ECO:0007669"/>
    <property type="project" value="InterPro"/>
</dbReference>
<name>A0A8H5ZG32_COCSA</name>
<evidence type="ECO:0000313" key="3">
    <source>
        <dbReference type="Proteomes" id="UP000624244"/>
    </source>
</evidence>
<protein>
    <recommendedName>
        <fullName evidence="1">Protein kinase domain-containing protein</fullName>
    </recommendedName>
</protein>
<sequence length="346" mass="39781">MPPLFKVDQVLRGHKSIYTIVKEVHRAVDEAAVYLARDQNKNNCIVKSVRGHWRLQNEANILKRYQSKTPFLHPIIYEILSLVDSPSIVLRHLDSELLTESKKNRLTPSEIKQVARCILEALLVLHKDDMILLILTYLLDVKLDSVFVNYGQNEQRFSEIQLGDCRGAFSKDSKFAKESHLIGGAFARSPEATLGLSWGTPTDVWSFGNAILSPVHGGDFHHFDPGWEGVKPEDQEYELIVLQRMYHSFGPFRQSIADILNPDTLEIVLFLNQQGHPRKPLQLWSTKETPSADNKFIRRILRLDPRDTPTVEETLKDEWFIEESYDTREPIPKGINRPEDEADSWC</sequence>